<keyword evidence="4" id="KW-1185">Reference proteome</keyword>
<dbReference type="PANTHER" id="PTHR30273">
    <property type="entry name" value="PERIPLASMIC SIGNAL SENSOR AND SIGMA FACTOR ACTIVATOR FECR-RELATED"/>
    <property type="match status" value="1"/>
</dbReference>
<dbReference type="RefSeq" id="WP_145263393.1">
    <property type="nucleotide sequence ID" value="NZ_CP036316.1"/>
</dbReference>
<dbReference type="InterPro" id="IPR006860">
    <property type="entry name" value="FecR"/>
</dbReference>
<keyword evidence="1" id="KW-1133">Transmembrane helix</keyword>
<dbReference type="GO" id="GO:0016989">
    <property type="term" value="F:sigma factor antagonist activity"/>
    <property type="evidence" value="ECO:0007669"/>
    <property type="project" value="TreeGrafter"/>
</dbReference>
<keyword evidence="1" id="KW-0812">Transmembrane</keyword>
<keyword evidence="1" id="KW-0472">Membrane</keyword>
<accession>A0A517TAL8</accession>
<proteinExistence type="predicted"/>
<protein>
    <submittedName>
        <fullName evidence="3">Fec operon regulator FecR</fullName>
    </submittedName>
</protein>
<name>A0A517TAL8_9PLAN</name>
<evidence type="ECO:0000259" key="2">
    <source>
        <dbReference type="Pfam" id="PF04773"/>
    </source>
</evidence>
<evidence type="ECO:0000256" key="1">
    <source>
        <dbReference type="SAM" id="Phobius"/>
    </source>
</evidence>
<feature type="domain" description="FecR protein" evidence="2">
    <location>
        <begin position="149"/>
        <end position="228"/>
    </location>
</feature>
<organism evidence="3 4">
    <name type="scientific">Calycomorphotria hydatis</name>
    <dbReference type="NCBI Taxonomy" id="2528027"/>
    <lineage>
        <taxon>Bacteria</taxon>
        <taxon>Pseudomonadati</taxon>
        <taxon>Planctomycetota</taxon>
        <taxon>Planctomycetia</taxon>
        <taxon>Planctomycetales</taxon>
        <taxon>Planctomycetaceae</taxon>
        <taxon>Calycomorphotria</taxon>
    </lineage>
</organism>
<feature type="transmembrane region" description="Helical" evidence="1">
    <location>
        <begin position="84"/>
        <end position="105"/>
    </location>
</feature>
<evidence type="ECO:0000313" key="3">
    <source>
        <dbReference type="EMBL" id="QDT65414.1"/>
    </source>
</evidence>
<evidence type="ECO:0000313" key="4">
    <source>
        <dbReference type="Proteomes" id="UP000319976"/>
    </source>
</evidence>
<dbReference type="AlphaFoldDB" id="A0A517TAL8"/>
<dbReference type="Proteomes" id="UP000319976">
    <property type="component" value="Chromosome"/>
</dbReference>
<dbReference type="InterPro" id="IPR012373">
    <property type="entry name" value="Ferrdict_sens_TM"/>
</dbReference>
<dbReference type="Gene3D" id="2.60.120.1440">
    <property type="match status" value="1"/>
</dbReference>
<gene>
    <name evidence="3" type="ORF">V22_26670</name>
</gene>
<sequence>MSTSHPSSAEQIDRLAEAVCAGTISPEEMSLLDQLLSENLGLCQQYLNYLKLHASLGVMQKPVPFDQLAAYTEQPKRLLKASQLLAIAVTLTVTAASVALFFVWLQTPSMPVGRVAVLSADAQWDGTPLSPGNLVRMGDNFFLREGTATFELNSGSQIHLIAPASITIRHDMHVTLWDGMLTAHVPSEAVGFIVRTVDAEIYDLGTDFIVDRTDDHETQVFVKRGRVEARLYDNSGNVAEALQLTSGRSARLSVETGLIEESELLLKWGIAWDRVEHTSGGIQQTDGDARTISTSPLVLTEGTHVTPEHFLVIPEKKNVILTEAVNWKTRLGDVHLPVGTVLDSYLIHYDPPKGIKKGVSGTITFHENVLAVLEDDSQLQNTDELFGLDGREWPTMKQRGFESEDDIHISDDNKTVRLHPIIGQENYFDQCRVLVRSSPQSN</sequence>
<dbReference type="EMBL" id="CP036316">
    <property type="protein sequence ID" value="QDT65414.1"/>
    <property type="molecule type" value="Genomic_DNA"/>
</dbReference>
<dbReference type="KEGG" id="chya:V22_26670"/>
<dbReference type="PANTHER" id="PTHR30273:SF2">
    <property type="entry name" value="PROTEIN FECR"/>
    <property type="match status" value="1"/>
</dbReference>
<dbReference type="OrthoDB" id="275800at2"/>
<dbReference type="Pfam" id="PF04773">
    <property type="entry name" value="FecR"/>
    <property type="match status" value="1"/>
</dbReference>
<reference evidence="3 4" key="1">
    <citation type="submission" date="2019-02" db="EMBL/GenBank/DDBJ databases">
        <title>Deep-cultivation of Planctomycetes and their phenomic and genomic characterization uncovers novel biology.</title>
        <authorList>
            <person name="Wiegand S."/>
            <person name="Jogler M."/>
            <person name="Boedeker C."/>
            <person name="Pinto D."/>
            <person name="Vollmers J."/>
            <person name="Rivas-Marin E."/>
            <person name="Kohn T."/>
            <person name="Peeters S.H."/>
            <person name="Heuer A."/>
            <person name="Rast P."/>
            <person name="Oberbeckmann S."/>
            <person name="Bunk B."/>
            <person name="Jeske O."/>
            <person name="Meyerdierks A."/>
            <person name="Storesund J.E."/>
            <person name="Kallscheuer N."/>
            <person name="Luecker S."/>
            <person name="Lage O.M."/>
            <person name="Pohl T."/>
            <person name="Merkel B.J."/>
            <person name="Hornburger P."/>
            <person name="Mueller R.-W."/>
            <person name="Bruemmer F."/>
            <person name="Labrenz M."/>
            <person name="Spormann A.M."/>
            <person name="Op den Camp H."/>
            <person name="Overmann J."/>
            <person name="Amann R."/>
            <person name="Jetten M.S.M."/>
            <person name="Mascher T."/>
            <person name="Medema M.H."/>
            <person name="Devos D.P."/>
            <person name="Kaster A.-K."/>
            <person name="Ovreas L."/>
            <person name="Rohde M."/>
            <person name="Galperin M.Y."/>
            <person name="Jogler C."/>
        </authorList>
    </citation>
    <scope>NUCLEOTIDE SEQUENCE [LARGE SCALE GENOMIC DNA]</scope>
    <source>
        <strain evidence="3 4">V22</strain>
    </source>
</reference>